<feature type="compositionally biased region" description="Polar residues" evidence="1">
    <location>
        <begin position="617"/>
        <end position="643"/>
    </location>
</feature>
<feature type="compositionally biased region" description="Basic and acidic residues" evidence="1">
    <location>
        <begin position="645"/>
        <end position="655"/>
    </location>
</feature>
<accession>A0AAD9AK58</accession>
<dbReference type="GO" id="GO:0008418">
    <property type="term" value="F:protein-N-terminal asparagine amidohydrolase activity"/>
    <property type="evidence" value="ECO:0007669"/>
    <property type="project" value="InterPro"/>
</dbReference>
<dbReference type="InterPro" id="IPR039703">
    <property type="entry name" value="Nta1"/>
</dbReference>
<dbReference type="GO" id="GO:0030163">
    <property type="term" value="P:protein catabolic process"/>
    <property type="evidence" value="ECO:0007669"/>
    <property type="project" value="TreeGrafter"/>
</dbReference>
<feature type="compositionally biased region" description="Polar residues" evidence="1">
    <location>
        <begin position="762"/>
        <end position="772"/>
    </location>
</feature>
<dbReference type="InterPro" id="IPR036526">
    <property type="entry name" value="C-N_Hydrolase_sf"/>
</dbReference>
<reference evidence="3" key="1">
    <citation type="submission" date="2023-01" db="EMBL/GenBank/DDBJ databases">
        <title>Colletotrichum chrysophilum M932 genome sequence.</title>
        <authorList>
            <person name="Baroncelli R."/>
        </authorList>
    </citation>
    <scope>NUCLEOTIDE SEQUENCE</scope>
    <source>
        <strain evidence="3">M932</strain>
    </source>
</reference>
<sequence>MRIGCLQFAPQVGDTDNNLNRADSVLSKANPEDLDLLVLPELAFSGYNFKSLQQISSFLEPSGSGISSLWARTTALKYNCNVVVGYPEKVDVSGSWPTGPEYYNSAIVINEDGETIANYRKSFLYYTDETWALEGDQGFYEGFIPGLGHTSIGICKCHDDNKFQAPWHAFEFGFHVLEHESNLVIVSMAWMTREDGRHFSRMPNEPDMDTLTYWVTRLEPLIRAESEEEIIVVFCNRTGIEDEAVYAGTSAVVGVHDGEVKIYGVLGRGEKELLVVDTSNPPYAKLVYRPEPERPSVVHSELQHTNYSPSSSNAPASDTSSQRGTGPKHGLSSHTPTQPTKPLGSSYAASISSMSSTSTWKPQRKRSNSRQSKVPPHIQIPPPYAAPGSMSEEGSFQSPGPESANLPTPTAPSPTPLADRPRLTIPPTPPVDPWTDSPVPQSAQSSRSVRSVQSVQKIHAVRSNKSLRSDLRQLIIPQSPPLAPWQGASPLPESGRSIRSIHSVQSVNSIRSVESFQSFQSGHSTSTITSNPRPPEDSTPYPHSGIPLSGYPTRFADKRIYDGQVAVSQAPFTPITPFEEPSPAEPRYFWRPSDSILKSPFSPDALTAVAEPDETRTQAFPNFLLQTQHEVPSRTHSSNSARTADTARKISEHAQKAHKRSSSQSKQPRSTSKMRHADSSSTSEKIETSTEKSSQDVFPARPPSTKSRNASQSRNHERSSSSLSMRDQADTISQQLETISRRAESHSRTRNRSEEVDETQPDRPSSPKSRNCSRGRPSEHLSSILIAASPSILSDKNSFRPSSETRPAQQATPERSLSRMGFRARAGSASETDRHVRSKSRTSISGEQLIARPSSRATSRGRQPGPVFSPPKMVPHDPSQSVDDAREASLLRKKDRRRSLSTKEPITSPASEPTYARVESVVNLTCPLHGRNSTSSAPSGHRSSSTLASGRSKSTSAAVANNEPIKTVVNGSVADNPLFSTIASSGPTDASSLSETIETISAASRSPSTPLFEPKTPKAMVLIRDVDDVGAGVPPLLDLSDSLPDLTCIERKVASVSDASQAIVA</sequence>
<feature type="compositionally biased region" description="Basic and acidic residues" evidence="1">
    <location>
        <begin position="739"/>
        <end position="754"/>
    </location>
</feature>
<dbReference type="Proteomes" id="UP001243330">
    <property type="component" value="Unassembled WGS sequence"/>
</dbReference>
<feature type="compositionally biased region" description="Low complexity" evidence="1">
    <location>
        <begin position="662"/>
        <end position="671"/>
    </location>
</feature>
<feature type="compositionally biased region" description="Low complexity" evidence="1">
    <location>
        <begin position="305"/>
        <end position="321"/>
    </location>
</feature>
<feature type="compositionally biased region" description="Basic and acidic residues" evidence="1">
    <location>
        <begin position="684"/>
        <end position="694"/>
    </location>
</feature>
<feature type="domain" description="CN hydrolase" evidence="2">
    <location>
        <begin position="1"/>
        <end position="280"/>
    </location>
</feature>
<feature type="compositionally biased region" description="Low complexity" evidence="1">
    <location>
        <begin position="345"/>
        <end position="359"/>
    </location>
</feature>
<keyword evidence="4" id="KW-1185">Reference proteome</keyword>
<feature type="region of interest" description="Disordered" evidence="1">
    <location>
        <begin position="284"/>
        <end position="499"/>
    </location>
</feature>
<feature type="compositionally biased region" description="Basic and acidic residues" evidence="1">
    <location>
        <begin position="883"/>
        <end position="892"/>
    </location>
</feature>
<gene>
    <name evidence="3" type="ORF">CCHR01_09031</name>
</gene>
<feature type="region of interest" description="Disordered" evidence="1">
    <location>
        <begin position="515"/>
        <end position="547"/>
    </location>
</feature>
<feature type="compositionally biased region" description="Low complexity" evidence="1">
    <location>
        <begin position="437"/>
        <end position="456"/>
    </location>
</feature>
<dbReference type="CDD" id="cd07566">
    <property type="entry name" value="ScNTA1_like"/>
    <property type="match status" value="1"/>
</dbReference>
<proteinExistence type="predicted"/>
<feature type="compositionally biased region" description="Polar residues" evidence="1">
    <location>
        <begin position="515"/>
        <end position="531"/>
    </location>
</feature>
<evidence type="ECO:0000313" key="3">
    <source>
        <dbReference type="EMBL" id="KAK1848335.1"/>
    </source>
</evidence>
<evidence type="ECO:0000313" key="4">
    <source>
        <dbReference type="Proteomes" id="UP001243330"/>
    </source>
</evidence>
<comment type="caution">
    <text evidence="3">The sequence shown here is derived from an EMBL/GenBank/DDBJ whole genome shotgun (WGS) entry which is preliminary data.</text>
</comment>
<organism evidence="3 4">
    <name type="scientific">Colletotrichum chrysophilum</name>
    <dbReference type="NCBI Taxonomy" id="1836956"/>
    <lineage>
        <taxon>Eukaryota</taxon>
        <taxon>Fungi</taxon>
        <taxon>Dikarya</taxon>
        <taxon>Ascomycota</taxon>
        <taxon>Pezizomycotina</taxon>
        <taxon>Sordariomycetes</taxon>
        <taxon>Hypocreomycetidae</taxon>
        <taxon>Glomerellales</taxon>
        <taxon>Glomerellaceae</taxon>
        <taxon>Colletotrichum</taxon>
        <taxon>Colletotrichum gloeosporioides species complex</taxon>
    </lineage>
</organism>
<protein>
    <submittedName>
        <fullName evidence="3">N-terminal amidase</fullName>
    </submittedName>
</protein>
<dbReference type="PROSITE" id="PS50263">
    <property type="entry name" value="CN_HYDROLASE"/>
    <property type="match status" value="1"/>
</dbReference>
<dbReference type="SUPFAM" id="SSF56317">
    <property type="entry name" value="Carbon-nitrogen hydrolase"/>
    <property type="match status" value="1"/>
</dbReference>
<dbReference type="PANTHER" id="PTHR11750:SF26">
    <property type="entry name" value="PROTEIN N-TERMINAL AMIDASE"/>
    <property type="match status" value="1"/>
</dbReference>
<dbReference type="PANTHER" id="PTHR11750">
    <property type="entry name" value="PROTEIN N-TERMINAL AMIDASE"/>
    <property type="match status" value="1"/>
</dbReference>
<feature type="region of interest" description="Disordered" evidence="1">
    <location>
        <begin position="572"/>
        <end position="591"/>
    </location>
</feature>
<evidence type="ECO:0000259" key="2">
    <source>
        <dbReference type="PROSITE" id="PS50263"/>
    </source>
</evidence>
<dbReference type="GO" id="GO:0070773">
    <property type="term" value="F:protein-N-terminal glutamine amidohydrolase activity"/>
    <property type="evidence" value="ECO:0007669"/>
    <property type="project" value="InterPro"/>
</dbReference>
<name>A0AAD9AK58_9PEZI</name>
<dbReference type="AlphaFoldDB" id="A0AAD9AK58"/>
<feature type="region of interest" description="Disordered" evidence="1">
    <location>
        <begin position="608"/>
        <end position="959"/>
    </location>
</feature>
<evidence type="ECO:0000256" key="1">
    <source>
        <dbReference type="SAM" id="MobiDB-lite"/>
    </source>
</evidence>
<feature type="compositionally biased region" description="Low complexity" evidence="1">
    <location>
        <begin position="781"/>
        <end position="794"/>
    </location>
</feature>
<feature type="compositionally biased region" description="Polar residues" evidence="1">
    <location>
        <begin position="795"/>
        <end position="815"/>
    </location>
</feature>
<dbReference type="Gene3D" id="3.60.110.10">
    <property type="entry name" value="Carbon-nitrogen hydrolase"/>
    <property type="match status" value="1"/>
</dbReference>
<dbReference type="EMBL" id="JAQOWY010000174">
    <property type="protein sequence ID" value="KAK1848335.1"/>
    <property type="molecule type" value="Genomic_DNA"/>
</dbReference>
<dbReference type="InterPro" id="IPR003010">
    <property type="entry name" value="C-N_Hydrolase"/>
</dbReference>
<dbReference type="Pfam" id="PF00795">
    <property type="entry name" value="CN_hydrolase"/>
    <property type="match status" value="1"/>
</dbReference>
<feature type="compositionally biased region" description="Polar residues" evidence="1">
    <location>
        <begin position="931"/>
        <end position="959"/>
    </location>
</feature>